<dbReference type="EMBL" id="FUKW01000030">
    <property type="protein sequence ID" value="SJN20977.1"/>
    <property type="molecule type" value="Genomic_DNA"/>
</dbReference>
<keyword evidence="2" id="KW-0175">Coiled coil</keyword>
<dbReference type="GO" id="GO:0003677">
    <property type="term" value="F:DNA binding"/>
    <property type="evidence" value="ECO:0007669"/>
    <property type="project" value="InterPro"/>
</dbReference>
<feature type="coiled-coil region" evidence="2">
    <location>
        <begin position="281"/>
        <end position="308"/>
    </location>
</feature>
<proteinExistence type="inferred from homology"/>
<dbReference type="Gene3D" id="3.30.930.30">
    <property type="match status" value="1"/>
</dbReference>
<dbReference type="InterPro" id="IPR001668">
    <property type="entry name" value="Mob_Pre"/>
</dbReference>
<organism evidence="4 5">
    <name type="scientific">Marinilactibacillus psychrotolerans 42ea</name>
    <dbReference type="NCBI Taxonomy" id="1255609"/>
    <lineage>
        <taxon>Bacteria</taxon>
        <taxon>Bacillati</taxon>
        <taxon>Bacillota</taxon>
        <taxon>Bacilli</taxon>
        <taxon>Lactobacillales</taxon>
        <taxon>Carnobacteriaceae</taxon>
        <taxon>Marinilactibacillus</taxon>
    </lineage>
</organism>
<dbReference type="GO" id="GO:0006310">
    <property type="term" value="P:DNA recombination"/>
    <property type="evidence" value="ECO:0007669"/>
    <property type="project" value="InterPro"/>
</dbReference>
<comment type="similarity">
    <text evidence="1">Belongs to the plasmid mobilization pre family.</text>
</comment>
<protein>
    <submittedName>
        <fullName evidence="4">Mobilization protein</fullName>
    </submittedName>
</protein>
<sequence length="353" mass="41438">MSYMVARMQKMKAGNLTGIGNHNQRKTDNHSNKDIDVERSHLNYDLVQGRTENYKTDIQEFIDENKAGTRATRKDAVLVNEWIISSDGAFFEDKDDKEIERFFEETKDYFADKFGDNNIRYAQVHLDETTPHMHLGVVPFDKENKLSAKRVFNRATLIEIQDELPALMQERGFDVQRGEKGSERKNLTVPEYKQAMETLNKVQGEHADLSSKYEQLKGEHDVLEQKLNRDTRNEKKLLEGQEKLFSDKLTFEPKEVSKANQDVLRSRAGIEFDLKMEKSHNSRLTNDNDLLRRENRKLTKEVSKLKKFVNIIDNFLQKHFDISIPEITEKINENRQERRAEKERDTERDTPSR</sequence>
<gene>
    <name evidence="4" type="ORF">FM115_01745</name>
</gene>
<feature type="compositionally biased region" description="Basic and acidic residues" evidence="3">
    <location>
        <begin position="25"/>
        <end position="35"/>
    </location>
</feature>
<accession>A0A1R4IM96</accession>
<evidence type="ECO:0000256" key="2">
    <source>
        <dbReference type="SAM" id="Coils"/>
    </source>
</evidence>
<reference evidence="4 5" key="1">
    <citation type="submission" date="2017-02" db="EMBL/GenBank/DDBJ databases">
        <authorList>
            <person name="Peterson S.W."/>
        </authorList>
    </citation>
    <scope>NUCLEOTIDE SEQUENCE [LARGE SCALE GENOMIC DNA]</scope>
    <source>
        <strain evidence="4 5">42ea</strain>
    </source>
</reference>
<feature type="region of interest" description="Disordered" evidence="3">
    <location>
        <begin position="331"/>
        <end position="353"/>
    </location>
</feature>
<evidence type="ECO:0000313" key="4">
    <source>
        <dbReference type="EMBL" id="SJN20977.1"/>
    </source>
</evidence>
<evidence type="ECO:0000256" key="1">
    <source>
        <dbReference type="ARBA" id="ARBA00010657"/>
    </source>
</evidence>
<name>A0A1R4IM96_9LACT</name>
<evidence type="ECO:0000313" key="5">
    <source>
        <dbReference type="Proteomes" id="UP000195611"/>
    </source>
</evidence>
<dbReference type="Proteomes" id="UP000195611">
    <property type="component" value="Unassembled WGS sequence"/>
</dbReference>
<dbReference type="CDD" id="cd17242">
    <property type="entry name" value="MobM_relaxase"/>
    <property type="match status" value="1"/>
</dbReference>
<dbReference type="AlphaFoldDB" id="A0A1R4IM96"/>
<dbReference type="NCBIfam" id="NF041497">
    <property type="entry name" value="MobV"/>
    <property type="match status" value="1"/>
</dbReference>
<feature type="region of interest" description="Disordered" evidence="3">
    <location>
        <begin position="16"/>
        <end position="35"/>
    </location>
</feature>
<dbReference type="Pfam" id="PF01076">
    <property type="entry name" value="Mob_Pre"/>
    <property type="match status" value="1"/>
</dbReference>
<evidence type="ECO:0000256" key="3">
    <source>
        <dbReference type="SAM" id="MobiDB-lite"/>
    </source>
</evidence>
<feature type="coiled-coil region" evidence="2">
    <location>
        <begin position="192"/>
        <end position="233"/>
    </location>
</feature>
<dbReference type="RefSeq" id="WP_256971718.1">
    <property type="nucleotide sequence ID" value="NZ_FUKW01000030.1"/>
</dbReference>